<dbReference type="PANTHER" id="PTHR11575">
    <property type="entry name" value="5'-NUCLEOTIDASE-RELATED"/>
    <property type="match status" value="1"/>
</dbReference>
<dbReference type="PANTHER" id="PTHR11575:SF24">
    <property type="entry name" value="5'-NUCLEOTIDASE"/>
    <property type="match status" value="1"/>
</dbReference>
<gene>
    <name evidence="6" type="ORF">CAL24_23210</name>
</gene>
<feature type="domain" description="5'-Nucleotidase C-terminal" evidence="5">
    <location>
        <begin position="416"/>
        <end position="552"/>
    </location>
</feature>
<keyword evidence="2 3" id="KW-0732">Signal</keyword>
<evidence type="ECO:0000256" key="3">
    <source>
        <dbReference type="RuleBase" id="RU362119"/>
    </source>
</evidence>
<dbReference type="PROSITE" id="PS00785">
    <property type="entry name" value="5_NUCLEOTIDASE_1"/>
    <property type="match status" value="1"/>
</dbReference>
<dbReference type="GO" id="GO:0030288">
    <property type="term" value="C:outer membrane-bounded periplasmic space"/>
    <property type="evidence" value="ECO:0007669"/>
    <property type="project" value="TreeGrafter"/>
</dbReference>
<dbReference type="PROSITE" id="PS51257">
    <property type="entry name" value="PROKAR_LIPOPROTEIN"/>
    <property type="match status" value="1"/>
</dbReference>
<evidence type="ECO:0000256" key="2">
    <source>
        <dbReference type="ARBA" id="ARBA00022729"/>
    </source>
</evidence>
<keyword evidence="3" id="KW-0378">Hydrolase</keyword>
<dbReference type="Gene3D" id="3.90.780.10">
    <property type="entry name" value="5'-Nucleotidase, C-terminal domain"/>
    <property type="match status" value="1"/>
</dbReference>
<keyword evidence="3" id="KW-0547">Nucleotide-binding</keyword>
<dbReference type="AlphaFoldDB" id="A0A261V7C7"/>
<dbReference type="GO" id="GO:0046872">
    <property type="term" value="F:metal ion binding"/>
    <property type="evidence" value="ECO:0007669"/>
    <property type="project" value="InterPro"/>
</dbReference>
<evidence type="ECO:0000313" key="7">
    <source>
        <dbReference type="Proteomes" id="UP000215633"/>
    </source>
</evidence>
<evidence type="ECO:0000313" key="6">
    <source>
        <dbReference type="EMBL" id="OZI69721.1"/>
    </source>
</evidence>
<dbReference type="GO" id="GO:0008768">
    <property type="term" value="F:UDP-sugar diphosphatase activity"/>
    <property type="evidence" value="ECO:0007669"/>
    <property type="project" value="TreeGrafter"/>
</dbReference>
<name>A0A261V7C7_9BORD</name>
<feature type="chain" id="PRO_5011811130" evidence="3">
    <location>
        <begin position="20"/>
        <end position="601"/>
    </location>
</feature>
<dbReference type="InterPro" id="IPR029052">
    <property type="entry name" value="Metallo-depent_PP-like"/>
</dbReference>
<dbReference type="InterPro" id="IPR008334">
    <property type="entry name" value="5'-Nucleotdase_C"/>
</dbReference>
<reference evidence="7" key="1">
    <citation type="submission" date="2017-05" db="EMBL/GenBank/DDBJ databases">
        <title>Complete and WGS of Bordetella genogroups.</title>
        <authorList>
            <person name="Spilker T."/>
            <person name="Lipuma J."/>
        </authorList>
    </citation>
    <scope>NUCLEOTIDE SEQUENCE [LARGE SCALE GENOMIC DNA]</scope>
    <source>
        <strain evidence="7">AU8256</strain>
    </source>
</reference>
<feature type="domain" description="Calcineurin-like phosphoesterase" evidence="4">
    <location>
        <begin position="43"/>
        <end position="256"/>
    </location>
</feature>
<dbReference type="PRINTS" id="PR01607">
    <property type="entry name" value="APYRASEFAMLY"/>
</dbReference>
<dbReference type="InterPro" id="IPR036907">
    <property type="entry name" value="5'-Nucleotdase_C_sf"/>
</dbReference>
<dbReference type="InterPro" id="IPR004843">
    <property type="entry name" value="Calcineurin-like_PHP"/>
</dbReference>
<dbReference type="SUPFAM" id="SSF56300">
    <property type="entry name" value="Metallo-dependent phosphatases"/>
    <property type="match status" value="1"/>
</dbReference>
<dbReference type="Pfam" id="PF02872">
    <property type="entry name" value="5_nucleotid_C"/>
    <property type="match status" value="1"/>
</dbReference>
<dbReference type="Gene3D" id="3.60.21.10">
    <property type="match status" value="1"/>
</dbReference>
<dbReference type="GO" id="GO:0008253">
    <property type="term" value="F:5'-nucleotidase activity"/>
    <property type="evidence" value="ECO:0007669"/>
    <property type="project" value="TreeGrafter"/>
</dbReference>
<evidence type="ECO:0000259" key="5">
    <source>
        <dbReference type="Pfam" id="PF02872"/>
    </source>
</evidence>
<dbReference type="Proteomes" id="UP000215633">
    <property type="component" value="Unassembled WGS sequence"/>
</dbReference>
<protein>
    <submittedName>
        <fullName evidence="6">Bifunctional metallophosphatase/5'-nucleotidase</fullName>
    </submittedName>
</protein>
<dbReference type="EMBL" id="NEVT01000009">
    <property type="protein sequence ID" value="OZI69721.1"/>
    <property type="molecule type" value="Genomic_DNA"/>
</dbReference>
<feature type="signal peptide" evidence="3">
    <location>
        <begin position="1"/>
        <end position="19"/>
    </location>
</feature>
<dbReference type="GO" id="GO:0009166">
    <property type="term" value="P:nucleotide catabolic process"/>
    <property type="evidence" value="ECO:0007669"/>
    <property type="project" value="InterPro"/>
</dbReference>
<organism evidence="6 7">
    <name type="scientific">Bordetella genomosp. 2</name>
    <dbReference type="NCBI Taxonomy" id="1983456"/>
    <lineage>
        <taxon>Bacteria</taxon>
        <taxon>Pseudomonadati</taxon>
        <taxon>Pseudomonadota</taxon>
        <taxon>Betaproteobacteria</taxon>
        <taxon>Burkholderiales</taxon>
        <taxon>Alcaligenaceae</taxon>
        <taxon>Bordetella</taxon>
    </lineage>
</organism>
<dbReference type="RefSeq" id="WP_094808056.1">
    <property type="nucleotide sequence ID" value="NZ_NEVT01000009.1"/>
</dbReference>
<dbReference type="GO" id="GO:0000166">
    <property type="term" value="F:nucleotide binding"/>
    <property type="evidence" value="ECO:0007669"/>
    <property type="project" value="UniProtKB-KW"/>
</dbReference>
<evidence type="ECO:0000259" key="4">
    <source>
        <dbReference type="Pfam" id="PF00149"/>
    </source>
</evidence>
<dbReference type="Pfam" id="PF00149">
    <property type="entry name" value="Metallophos"/>
    <property type="match status" value="1"/>
</dbReference>
<evidence type="ECO:0000256" key="1">
    <source>
        <dbReference type="ARBA" id="ARBA00006654"/>
    </source>
</evidence>
<dbReference type="InterPro" id="IPR006179">
    <property type="entry name" value="5_nucleotidase/apyrase"/>
</dbReference>
<sequence>MFLRRFGLGAGLLCLTLLAACGSGSDDDDHDSPPPQAANYQLQILHTNDHHSHLDGSAYDLQLGGVATRVQLGGFSRLAGVINRLRTPDTLVLNSGELNGTLYFSLFKGEPDFKLFNALGLDAYQLGNHEFDEGEAVLRGLIDMATFPILAANVKPTAQSPLHGAPIKPYVVREMSGHKVGIIGILKVEKTVNSSMVTDAVEFTEEIATVRRNIDELKAQGIDKIIVLSHLGYDGDIALAGQVDDIDVIIGGDTHELLDSTGELAAMGLEVDGDYPTVATAPNGKPVYIAQAWEMAHGVGVLNVEFDPRGDVVRAQGSIVLPIDKPFLQADAEGEFVAVSAAREAEIAALAESSRTLALQQPDPAVAAILAPYSQELEEFRTQTLGSVAETLPFDRIPAAFAAGSTPTGSYAAYYVADAFLKYMPKADIAIQNAGGVRTQFLQGPFTVADAYTMLPFSNTVATVDMRGDGVVAVLEDAAQYALTSGSTGAFPYASHLRFDVYKSQPKGSCIQNVEVKDRVTGAWTPIDMNATYRVVTNSFTALGKDGYEAFAKAIEADPGVHEDSHVAYAVPLVEYFQKHLAGNLLPALDPADYSLKSVVD</sequence>
<comment type="similarity">
    <text evidence="1 3">Belongs to the 5'-nucleotidase family.</text>
</comment>
<dbReference type="SUPFAM" id="SSF55816">
    <property type="entry name" value="5'-nucleotidase (syn. UDP-sugar hydrolase), C-terminal domain"/>
    <property type="match status" value="1"/>
</dbReference>
<accession>A0A261V7C7</accession>
<proteinExistence type="inferred from homology"/>
<keyword evidence="7" id="KW-1185">Reference proteome</keyword>
<comment type="caution">
    <text evidence="6">The sequence shown here is derived from an EMBL/GenBank/DDBJ whole genome shotgun (WGS) entry which is preliminary data.</text>
</comment>
<dbReference type="InterPro" id="IPR006146">
    <property type="entry name" value="5'-Nucleotdase_CS"/>
</dbReference>